<keyword evidence="3" id="KW-1185">Reference proteome</keyword>
<evidence type="ECO:0000256" key="1">
    <source>
        <dbReference type="SAM" id="MobiDB-lite"/>
    </source>
</evidence>
<evidence type="ECO:0000313" key="2">
    <source>
        <dbReference type="EMBL" id="RKF72217.1"/>
    </source>
</evidence>
<feature type="region of interest" description="Disordered" evidence="1">
    <location>
        <begin position="58"/>
        <end position="109"/>
    </location>
</feature>
<protein>
    <submittedName>
        <fullName evidence="2">Uncharacterized protein</fullName>
    </submittedName>
</protein>
<dbReference type="Proteomes" id="UP000283383">
    <property type="component" value="Unassembled WGS sequence"/>
</dbReference>
<proteinExistence type="predicted"/>
<comment type="caution">
    <text evidence="2">The sequence shown here is derived from an EMBL/GenBank/DDBJ whole genome shotgun (WGS) entry which is preliminary data.</text>
</comment>
<dbReference type="AlphaFoldDB" id="A0A420ICH8"/>
<sequence length="109" mass="12154">MSLRRQFGEKVEKESNLHGVLFRTLSCHFDRDGNPITASHKPLLFDSLRTVCPRRLRAGDKGDSSKKIVSFHPPSGVDEEHSDCFGDTPSGNRNSEIGQGCHNGTEFLR</sequence>
<accession>A0A420ICH8</accession>
<organism evidence="2 3">
    <name type="scientific">Golovinomyces cichoracearum</name>
    <dbReference type="NCBI Taxonomy" id="62708"/>
    <lineage>
        <taxon>Eukaryota</taxon>
        <taxon>Fungi</taxon>
        <taxon>Dikarya</taxon>
        <taxon>Ascomycota</taxon>
        <taxon>Pezizomycotina</taxon>
        <taxon>Leotiomycetes</taxon>
        <taxon>Erysiphales</taxon>
        <taxon>Erysiphaceae</taxon>
        <taxon>Golovinomyces</taxon>
    </lineage>
</organism>
<name>A0A420ICH8_9PEZI</name>
<reference evidence="2 3" key="1">
    <citation type="journal article" date="2018" name="BMC Genomics">
        <title>Comparative genome analyses reveal sequence features reflecting distinct modes of host-adaptation between dicot and monocot powdery mildew.</title>
        <authorList>
            <person name="Wu Y."/>
            <person name="Ma X."/>
            <person name="Pan Z."/>
            <person name="Kale S.D."/>
            <person name="Song Y."/>
            <person name="King H."/>
            <person name="Zhang Q."/>
            <person name="Presley C."/>
            <person name="Deng X."/>
            <person name="Wei C.I."/>
            <person name="Xiao S."/>
        </authorList>
    </citation>
    <scope>NUCLEOTIDE SEQUENCE [LARGE SCALE GENOMIC DNA]</scope>
    <source>
        <strain evidence="2">UMSG3</strain>
    </source>
</reference>
<evidence type="ECO:0000313" key="3">
    <source>
        <dbReference type="Proteomes" id="UP000283383"/>
    </source>
</evidence>
<gene>
    <name evidence="2" type="ORF">GcM3_098007</name>
</gene>
<dbReference type="EMBL" id="MCBQ01009881">
    <property type="protein sequence ID" value="RKF72217.1"/>
    <property type="molecule type" value="Genomic_DNA"/>
</dbReference>